<evidence type="ECO:0000256" key="1">
    <source>
        <dbReference type="SAM" id="Phobius"/>
    </source>
</evidence>
<protein>
    <submittedName>
        <fullName evidence="2">Uncharacterized protein</fullName>
    </submittedName>
</protein>
<gene>
    <name evidence="2" type="ORF">DFO65_10546</name>
</gene>
<feature type="transmembrane region" description="Helical" evidence="1">
    <location>
        <begin position="6"/>
        <end position="26"/>
    </location>
</feature>
<reference evidence="2 3" key="1">
    <citation type="submission" date="2018-06" db="EMBL/GenBank/DDBJ databases">
        <title>Freshwater and sediment microbial communities from various areas in North America, analyzing microbe dynamics in response to fracking.</title>
        <authorList>
            <person name="Lamendella R."/>
        </authorList>
    </citation>
    <scope>NUCLEOTIDE SEQUENCE [LARGE SCALE GENOMIC DNA]</scope>
    <source>
        <strain evidence="2 3">3b_TX</strain>
    </source>
</reference>
<keyword evidence="1" id="KW-0812">Transmembrane</keyword>
<feature type="transmembrane region" description="Helical" evidence="1">
    <location>
        <begin position="38"/>
        <end position="59"/>
    </location>
</feature>
<organism evidence="2 3">
    <name type="scientific">Brevibacterium celere</name>
    <dbReference type="NCBI Taxonomy" id="225845"/>
    <lineage>
        <taxon>Bacteria</taxon>
        <taxon>Bacillati</taxon>
        <taxon>Actinomycetota</taxon>
        <taxon>Actinomycetes</taxon>
        <taxon>Micrococcales</taxon>
        <taxon>Brevibacteriaceae</taxon>
        <taxon>Brevibacterium</taxon>
    </lineage>
</organism>
<name>A0A366IIJ8_9MICO</name>
<keyword evidence="3" id="KW-1185">Reference proteome</keyword>
<keyword evidence="1" id="KW-0472">Membrane</keyword>
<comment type="caution">
    <text evidence="2">The sequence shown here is derived from an EMBL/GenBank/DDBJ whole genome shotgun (WGS) entry which is preliminary data.</text>
</comment>
<sequence length="181" mass="20109">MITDFLRDQAWAVAWLALMAAGWFGWAQEDPKPGLRRWLGAGSVLGLLVTIAFGLLVARNWSSPTALDGRYWVFGVVVAAEVLLIGGGCIVLARRGQKRWYGWWIGLCVAVHFVPLVWVFADWSYLVLALVQVAGLLLMVPLLRRGEYPTSRWACPWIAATFLLFAITSAVVLLAEYGYPL</sequence>
<dbReference type="Proteomes" id="UP000253509">
    <property type="component" value="Unassembled WGS sequence"/>
</dbReference>
<feature type="transmembrane region" description="Helical" evidence="1">
    <location>
        <begin position="100"/>
        <end position="119"/>
    </location>
</feature>
<dbReference type="EMBL" id="QNSB01000005">
    <property type="protein sequence ID" value="RBP71447.1"/>
    <property type="molecule type" value="Genomic_DNA"/>
</dbReference>
<accession>A0A366IIJ8</accession>
<evidence type="ECO:0000313" key="3">
    <source>
        <dbReference type="Proteomes" id="UP000253509"/>
    </source>
</evidence>
<evidence type="ECO:0000313" key="2">
    <source>
        <dbReference type="EMBL" id="RBP71447.1"/>
    </source>
</evidence>
<feature type="transmembrane region" description="Helical" evidence="1">
    <location>
        <begin position="71"/>
        <end position="93"/>
    </location>
</feature>
<keyword evidence="1" id="KW-1133">Transmembrane helix</keyword>
<feature type="transmembrane region" description="Helical" evidence="1">
    <location>
        <begin position="155"/>
        <end position="175"/>
    </location>
</feature>
<feature type="transmembrane region" description="Helical" evidence="1">
    <location>
        <begin position="125"/>
        <end position="143"/>
    </location>
</feature>
<proteinExistence type="predicted"/>
<dbReference type="RefSeq" id="WP_113903969.1">
    <property type="nucleotide sequence ID" value="NZ_QNSB01000005.1"/>
</dbReference>
<dbReference type="AlphaFoldDB" id="A0A366IIJ8"/>